<protein>
    <submittedName>
        <fullName evidence="1">Peptide ABC transporter permease</fullName>
    </submittedName>
</protein>
<gene>
    <name evidence="1" type="ORF">AS030_22500</name>
</gene>
<evidence type="ECO:0000313" key="1">
    <source>
        <dbReference type="EMBL" id="KSU76538.1"/>
    </source>
</evidence>
<organism evidence="1 2">
    <name type="scientific">Fictibacillus enclensis</name>
    <dbReference type="NCBI Taxonomy" id="1017270"/>
    <lineage>
        <taxon>Bacteria</taxon>
        <taxon>Bacillati</taxon>
        <taxon>Bacillota</taxon>
        <taxon>Bacilli</taxon>
        <taxon>Bacillales</taxon>
        <taxon>Fictibacillaceae</taxon>
        <taxon>Fictibacillus</taxon>
    </lineage>
</organism>
<dbReference type="InterPro" id="IPR020115">
    <property type="entry name" value="Fin"/>
</dbReference>
<comment type="caution">
    <text evidence="1">The sequence shown here is derived from an EMBL/GenBank/DDBJ whole genome shotgun (WGS) entry which is preliminary data.</text>
</comment>
<sequence length="76" mass="8903">MAIHYQCRHCGKHVGRLDQNSLTAEQLGFHELSAEDRQTMIEYDKQGEIHVKTICEDCHEALERNPDYYALHSFIQ</sequence>
<dbReference type="OrthoDB" id="2084556at2"/>
<reference evidence="1 2" key="1">
    <citation type="journal article" date="2014" name="Antonie Van Leeuwenhoek">
        <title>Fictibacillus enclensis sp. nov., isolated from marine sediment.</title>
        <authorList>
            <person name="Dastager S.G."/>
            <person name="Mawlankar R."/>
            <person name="Srinivasan K."/>
            <person name="Tang S.K."/>
            <person name="Lee J.C."/>
            <person name="Ramana V.V."/>
            <person name="Shouche Y.S."/>
        </authorList>
    </citation>
    <scope>NUCLEOTIDE SEQUENCE [LARGE SCALE GENOMIC DNA]</scope>
    <source>
        <strain evidence="1 2">NIO-1003</strain>
    </source>
</reference>
<dbReference type="GO" id="GO:0010468">
    <property type="term" value="P:regulation of gene expression"/>
    <property type="evidence" value="ECO:0007669"/>
    <property type="project" value="InterPro"/>
</dbReference>
<evidence type="ECO:0000313" key="2">
    <source>
        <dbReference type="Proteomes" id="UP000054099"/>
    </source>
</evidence>
<keyword evidence="2" id="KW-1185">Reference proteome</keyword>
<dbReference type="Pfam" id="PF10955">
    <property type="entry name" value="Fin"/>
    <property type="match status" value="1"/>
</dbReference>
<dbReference type="AlphaFoldDB" id="A0A0V8IP05"/>
<dbReference type="RefSeq" id="WP_061975955.1">
    <property type="nucleotide sequence ID" value="NZ_FMAV01000009.1"/>
</dbReference>
<name>A0A0V8IP05_9BACL</name>
<dbReference type="EMBL" id="LNQN01000011">
    <property type="protein sequence ID" value="KSU76538.1"/>
    <property type="molecule type" value="Genomic_DNA"/>
</dbReference>
<accession>A0A0V8IP05</accession>
<proteinExistence type="predicted"/>
<dbReference type="Proteomes" id="UP000054099">
    <property type="component" value="Unassembled WGS sequence"/>
</dbReference>